<gene>
    <name evidence="1" type="ORF">EJ05DRAFT_113184</name>
</gene>
<dbReference type="GeneID" id="54480059"/>
<accession>A0A6A6W298</accession>
<dbReference type="Proteomes" id="UP000799437">
    <property type="component" value="Unassembled WGS sequence"/>
</dbReference>
<reference evidence="1" key="1">
    <citation type="journal article" date="2020" name="Stud. Mycol.">
        <title>101 Dothideomycetes genomes: a test case for predicting lifestyles and emergence of pathogens.</title>
        <authorList>
            <person name="Haridas S."/>
            <person name="Albert R."/>
            <person name="Binder M."/>
            <person name="Bloem J."/>
            <person name="Labutti K."/>
            <person name="Salamov A."/>
            <person name="Andreopoulos B."/>
            <person name="Baker S."/>
            <person name="Barry K."/>
            <person name="Bills G."/>
            <person name="Bluhm B."/>
            <person name="Cannon C."/>
            <person name="Castanera R."/>
            <person name="Culley D."/>
            <person name="Daum C."/>
            <person name="Ezra D."/>
            <person name="Gonzalez J."/>
            <person name="Henrissat B."/>
            <person name="Kuo A."/>
            <person name="Liang C."/>
            <person name="Lipzen A."/>
            <person name="Lutzoni F."/>
            <person name="Magnuson J."/>
            <person name="Mondo S."/>
            <person name="Nolan M."/>
            <person name="Ohm R."/>
            <person name="Pangilinan J."/>
            <person name="Park H.-J."/>
            <person name="Ramirez L."/>
            <person name="Alfaro M."/>
            <person name="Sun H."/>
            <person name="Tritt A."/>
            <person name="Yoshinaga Y."/>
            <person name="Zwiers L.-H."/>
            <person name="Turgeon B."/>
            <person name="Goodwin S."/>
            <person name="Spatafora J."/>
            <person name="Crous P."/>
            <person name="Grigoriev I."/>
        </authorList>
    </citation>
    <scope>NUCLEOTIDE SEQUENCE</scope>
    <source>
        <strain evidence="1">CBS 121739</strain>
    </source>
</reference>
<dbReference type="EMBL" id="ML996577">
    <property type="protein sequence ID" value="KAF2755717.1"/>
    <property type="molecule type" value="Genomic_DNA"/>
</dbReference>
<sequence length="72" mass="8002">MHHRTYVLASLPIDPACLPTWPFRVFRCRCRSLLIRSISRALASLGLSIGLPATATTTTVRTYVCNITDRGL</sequence>
<name>A0A6A6W298_9PEZI</name>
<organism evidence="1 2">
    <name type="scientific">Pseudovirgaria hyperparasitica</name>
    <dbReference type="NCBI Taxonomy" id="470096"/>
    <lineage>
        <taxon>Eukaryota</taxon>
        <taxon>Fungi</taxon>
        <taxon>Dikarya</taxon>
        <taxon>Ascomycota</taxon>
        <taxon>Pezizomycotina</taxon>
        <taxon>Dothideomycetes</taxon>
        <taxon>Dothideomycetes incertae sedis</taxon>
        <taxon>Acrospermales</taxon>
        <taxon>Acrospermaceae</taxon>
        <taxon>Pseudovirgaria</taxon>
    </lineage>
</organism>
<protein>
    <submittedName>
        <fullName evidence="1">Uncharacterized protein</fullName>
    </submittedName>
</protein>
<evidence type="ECO:0000313" key="2">
    <source>
        <dbReference type="Proteomes" id="UP000799437"/>
    </source>
</evidence>
<dbReference type="AlphaFoldDB" id="A0A6A6W298"/>
<dbReference type="RefSeq" id="XP_033598168.1">
    <property type="nucleotide sequence ID" value="XM_033739005.1"/>
</dbReference>
<evidence type="ECO:0000313" key="1">
    <source>
        <dbReference type="EMBL" id="KAF2755717.1"/>
    </source>
</evidence>
<keyword evidence="2" id="KW-1185">Reference proteome</keyword>
<proteinExistence type="predicted"/>